<gene>
    <name evidence="1" type="ORF">BDA96_10G114900</name>
</gene>
<reference evidence="1" key="1">
    <citation type="journal article" date="2019" name="BMC Genomics">
        <title>A new reference genome for Sorghum bicolor reveals high levels of sequence similarity between sweet and grain genotypes: implications for the genetics of sugar metabolism.</title>
        <authorList>
            <person name="Cooper E.A."/>
            <person name="Brenton Z.W."/>
            <person name="Flinn B.S."/>
            <person name="Jenkins J."/>
            <person name="Shu S."/>
            <person name="Flowers D."/>
            <person name="Luo F."/>
            <person name="Wang Y."/>
            <person name="Xia P."/>
            <person name="Barry K."/>
            <person name="Daum C."/>
            <person name="Lipzen A."/>
            <person name="Yoshinaga Y."/>
            <person name="Schmutz J."/>
            <person name="Saski C."/>
            <person name="Vermerris W."/>
            <person name="Kresovich S."/>
        </authorList>
    </citation>
    <scope>NUCLEOTIDE SEQUENCE</scope>
</reference>
<protein>
    <submittedName>
        <fullName evidence="1">Uncharacterized protein</fullName>
    </submittedName>
</protein>
<comment type="caution">
    <text evidence="1">The sequence shown here is derived from an EMBL/GenBank/DDBJ whole genome shotgun (WGS) entry which is preliminary data.</text>
</comment>
<dbReference type="Gramene" id="EER88126">
    <property type="protein sequence ID" value="EER88126"/>
    <property type="gene ID" value="SORBI_3010G094100"/>
</dbReference>
<accession>A0A921TZZ6</accession>
<dbReference type="Proteomes" id="UP000807115">
    <property type="component" value="Chromosome 10"/>
</dbReference>
<dbReference type="EMBL" id="CM027689">
    <property type="protein sequence ID" value="KAG0513582.1"/>
    <property type="molecule type" value="Genomic_DNA"/>
</dbReference>
<name>A0A921TZZ6_SORBI</name>
<evidence type="ECO:0000313" key="2">
    <source>
        <dbReference type="Proteomes" id="UP000807115"/>
    </source>
</evidence>
<evidence type="ECO:0000313" key="1">
    <source>
        <dbReference type="EMBL" id="KAG0513582.1"/>
    </source>
</evidence>
<sequence>MSLSSAIPHQVLCLSKTNKCSLFSLCDNFRIQSSLRLIWILQLPCLPHHYCLHKLCSCLWSFSSSSYCYYRVYTYDYLPYVQVWCTGRLKCSHGDAAGAVVGHGTAVAAQEILLRLLSLAIFVSVSKRGSLDHLGSISSIFC</sequence>
<organism evidence="1 2">
    <name type="scientific">Sorghum bicolor</name>
    <name type="common">Sorghum</name>
    <name type="synonym">Sorghum vulgare</name>
    <dbReference type="NCBI Taxonomy" id="4558"/>
    <lineage>
        <taxon>Eukaryota</taxon>
        <taxon>Viridiplantae</taxon>
        <taxon>Streptophyta</taxon>
        <taxon>Embryophyta</taxon>
        <taxon>Tracheophyta</taxon>
        <taxon>Spermatophyta</taxon>
        <taxon>Magnoliopsida</taxon>
        <taxon>Liliopsida</taxon>
        <taxon>Poales</taxon>
        <taxon>Poaceae</taxon>
        <taxon>PACMAD clade</taxon>
        <taxon>Panicoideae</taxon>
        <taxon>Andropogonodae</taxon>
        <taxon>Andropogoneae</taxon>
        <taxon>Sorghinae</taxon>
        <taxon>Sorghum</taxon>
    </lineage>
</organism>
<reference evidence="1" key="2">
    <citation type="submission" date="2020-10" db="EMBL/GenBank/DDBJ databases">
        <authorList>
            <person name="Cooper E.A."/>
            <person name="Brenton Z.W."/>
            <person name="Flinn B.S."/>
            <person name="Jenkins J."/>
            <person name="Shu S."/>
            <person name="Flowers D."/>
            <person name="Luo F."/>
            <person name="Wang Y."/>
            <person name="Xia P."/>
            <person name="Barry K."/>
            <person name="Daum C."/>
            <person name="Lipzen A."/>
            <person name="Yoshinaga Y."/>
            <person name="Schmutz J."/>
            <person name="Saski C."/>
            <person name="Vermerris W."/>
            <person name="Kresovich S."/>
        </authorList>
    </citation>
    <scope>NUCLEOTIDE SEQUENCE</scope>
</reference>
<dbReference type="AlphaFoldDB" id="A0A921TZZ6"/>
<proteinExistence type="predicted"/>